<evidence type="ECO:0000313" key="5">
    <source>
        <dbReference type="EMBL" id="RUO24727.1"/>
    </source>
</evidence>
<dbReference type="OrthoDB" id="5782056at2"/>
<dbReference type="PANTHER" id="PTHR30015:SF7">
    <property type="entry name" value="TYPE IV METHYL-DIRECTED RESTRICTION ENZYME ECOKMRR"/>
    <property type="match status" value="1"/>
</dbReference>
<dbReference type="Proteomes" id="UP000249203">
    <property type="component" value="Unassembled WGS sequence"/>
</dbReference>
<gene>
    <name evidence="4" type="ORF">B0I24_105213</name>
    <name evidence="5" type="ORF">CWE07_06690</name>
</gene>
<feature type="transmembrane region" description="Helical" evidence="1">
    <location>
        <begin position="20"/>
        <end position="38"/>
    </location>
</feature>
<dbReference type="GO" id="GO:0003916">
    <property type="term" value="F:DNA topoisomerase activity"/>
    <property type="evidence" value="ECO:0007669"/>
    <property type="project" value="InterPro"/>
</dbReference>
<protein>
    <submittedName>
        <fullName evidence="4">Restriction system protein</fullName>
    </submittedName>
</protein>
<name>A0A327X0S5_9GAMM</name>
<organism evidence="4 6">
    <name type="scientific">Aliidiomarina maris</name>
    <dbReference type="NCBI Taxonomy" id="531312"/>
    <lineage>
        <taxon>Bacteria</taxon>
        <taxon>Pseudomonadati</taxon>
        <taxon>Pseudomonadota</taxon>
        <taxon>Gammaproteobacteria</taxon>
        <taxon>Alteromonadales</taxon>
        <taxon>Idiomarinaceae</taxon>
        <taxon>Aliidiomarina</taxon>
    </lineage>
</organism>
<dbReference type="InterPro" id="IPR052906">
    <property type="entry name" value="Type_IV_Methyl-Rstrct_Enzyme"/>
</dbReference>
<dbReference type="EMBL" id="QLMD01000005">
    <property type="protein sequence ID" value="RAJ98460.1"/>
    <property type="molecule type" value="Genomic_DNA"/>
</dbReference>
<comment type="caution">
    <text evidence="4">The sequence shown here is derived from an EMBL/GenBank/DDBJ whole genome shotgun (WGS) entry which is preliminary data.</text>
</comment>
<evidence type="ECO:0000313" key="6">
    <source>
        <dbReference type="Proteomes" id="UP000249203"/>
    </source>
</evidence>
<feature type="domain" description="DNA topoisomerase type IA zn finger" evidence="2">
    <location>
        <begin position="239"/>
        <end position="278"/>
    </location>
</feature>
<dbReference type="GO" id="GO:0015666">
    <property type="term" value="F:restriction endodeoxyribonuclease activity"/>
    <property type="evidence" value="ECO:0007669"/>
    <property type="project" value="TreeGrafter"/>
</dbReference>
<dbReference type="InterPro" id="IPR011856">
    <property type="entry name" value="tRNA_endonuc-like_dom_sf"/>
</dbReference>
<dbReference type="Pfam" id="PF01396">
    <property type="entry name" value="Zn_ribbon_Top1"/>
    <property type="match status" value="1"/>
</dbReference>
<dbReference type="GO" id="GO:0009307">
    <property type="term" value="P:DNA restriction-modification system"/>
    <property type="evidence" value="ECO:0007669"/>
    <property type="project" value="InterPro"/>
</dbReference>
<keyword evidence="7" id="KW-1185">Reference proteome</keyword>
<dbReference type="PANTHER" id="PTHR30015">
    <property type="entry name" value="MRR RESTRICTION SYSTEM PROTEIN"/>
    <property type="match status" value="1"/>
</dbReference>
<sequence>MARSNLLGDTFELARRIPVWFSVVLAGLLYFTVPRLYVAFSAGFDEPLTQALFDGFQIFVTLILQYTIPAILLLGAFASVIDRFRQGALLKRARHAPSEADPFASISWRQFEQLCAAYFREKDYFVIETQGGADGGVDLKLLKGTQVFYVQCKHWRARKVPVQMVRELFGVIAAKGAAGGYLVASGAFTKEAERFAQSTQIKLVRGQDVLKTRPEQPPHDINLPVSPVQATPAASLPQITCPDCQSPMVVRTATRGNYAGRQFYGCTAYPRCKSIINLHEDLPS</sequence>
<dbReference type="InterPro" id="IPR007560">
    <property type="entry name" value="Restrct_endonuc_IV_Mrr"/>
</dbReference>
<dbReference type="SUPFAM" id="SSF57783">
    <property type="entry name" value="Zinc beta-ribbon"/>
    <property type="match status" value="1"/>
</dbReference>
<evidence type="ECO:0000256" key="1">
    <source>
        <dbReference type="SAM" id="Phobius"/>
    </source>
</evidence>
<dbReference type="RefSeq" id="WP_111569294.1">
    <property type="nucleotide sequence ID" value="NZ_PIPK01000005.1"/>
</dbReference>
<feature type="transmembrane region" description="Helical" evidence="1">
    <location>
        <begin position="58"/>
        <end position="81"/>
    </location>
</feature>
<evidence type="ECO:0000259" key="3">
    <source>
        <dbReference type="Pfam" id="PF04471"/>
    </source>
</evidence>
<dbReference type="InterPro" id="IPR013498">
    <property type="entry name" value="Topo_IA_Znf"/>
</dbReference>
<dbReference type="GO" id="GO:0006265">
    <property type="term" value="P:DNA topological change"/>
    <property type="evidence" value="ECO:0007669"/>
    <property type="project" value="InterPro"/>
</dbReference>
<dbReference type="EMBL" id="PIPK01000005">
    <property type="protein sequence ID" value="RUO24727.1"/>
    <property type="molecule type" value="Genomic_DNA"/>
</dbReference>
<dbReference type="Proteomes" id="UP000287865">
    <property type="component" value="Unassembled WGS sequence"/>
</dbReference>
<keyword evidence="1" id="KW-1133">Transmembrane helix</keyword>
<feature type="domain" description="Restriction endonuclease type IV Mrr" evidence="3">
    <location>
        <begin position="104"/>
        <end position="210"/>
    </location>
</feature>
<dbReference type="AlphaFoldDB" id="A0A327X0S5"/>
<dbReference type="Pfam" id="PF04471">
    <property type="entry name" value="Mrr_cat"/>
    <property type="match status" value="1"/>
</dbReference>
<reference evidence="4 6" key="2">
    <citation type="submission" date="2018-06" db="EMBL/GenBank/DDBJ databases">
        <title>Genomic Encyclopedia of Type Strains, Phase III (KMG-III): the genomes of soil and plant-associated and newly described type strains.</title>
        <authorList>
            <person name="Whitman W."/>
        </authorList>
    </citation>
    <scope>NUCLEOTIDE SEQUENCE [LARGE SCALE GENOMIC DNA]</scope>
    <source>
        <strain evidence="4 6">CGMCC 1.15366</strain>
    </source>
</reference>
<dbReference type="GO" id="GO:0005694">
    <property type="term" value="C:chromosome"/>
    <property type="evidence" value="ECO:0007669"/>
    <property type="project" value="InterPro"/>
</dbReference>
<reference evidence="5 7" key="1">
    <citation type="journal article" date="2018" name="Front. Microbiol.">
        <title>Genome-Based Analysis Reveals the Taxonomy and Diversity of the Family Idiomarinaceae.</title>
        <authorList>
            <person name="Liu Y."/>
            <person name="Lai Q."/>
            <person name="Shao Z."/>
        </authorList>
    </citation>
    <scope>NUCLEOTIDE SEQUENCE [LARGE SCALE GENOMIC DNA]</scope>
    <source>
        <strain evidence="5 7">CF12-14</strain>
    </source>
</reference>
<evidence type="ECO:0000259" key="2">
    <source>
        <dbReference type="Pfam" id="PF01396"/>
    </source>
</evidence>
<dbReference type="GO" id="GO:0003677">
    <property type="term" value="F:DNA binding"/>
    <property type="evidence" value="ECO:0007669"/>
    <property type="project" value="InterPro"/>
</dbReference>
<dbReference type="Gene3D" id="3.40.1350.10">
    <property type="match status" value="1"/>
</dbReference>
<accession>A0A327X0S5</accession>
<keyword evidence="1" id="KW-0812">Transmembrane</keyword>
<dbReference type="Gene3D" id="3.30.65.10">
    <property type="entry name" value="Bacterial Topoisomerase I, domain 1"/>
    <property type="match status" value="1"/>
</dbReference>
<keyword evidence="1" id="KW-0472">Membrane</keyword>
<dbReference type="InterPro" id="IPR011335">
    <property type="entry name" value="Restrct_endonuc-II-like"/>
</dbReference>
<evidence type="ECO:0000313" key="7">
    <source>
        <dbReference type="Proteomes" id="UP000287865"/>
    </source>
</evidence>
<evidence type="ECO:0000313" key="4">
    <source>
        <dbReference type="EMBL" id="RAJ98460.1"/>
    </source>
</evidence>
<proteinExistence type="predicted"/>
<dbReference type="SUPFAM" id="SSF52980">
    <property type="entry name" value="Restriction endonuclease-like"/>
    <property type="match status" value="1"/>
</dbReference>